<keyword evidence="4 16" id="KW-0808">Transferase</keyword>
<gene>
    <name evidence="16" type="primary">polA</name>
    <name evidence="20" type="ORF">BD94_1400</name>
</gene>
<dbReference type="GO" id="GO:0003677">
    <property type="term" value="F:DNA binding"/>
    <property type="evidence" value="ECO:0007669"/>
    <property type="project" value="UniProtKB-UniRule"/>
</dbReference>
<dbReference type="InterPro" id="IPR018320">
    <property type="entry name" value="DNA_polymerase_1"/>
</dbReference>
<dbReference type="FunFam" id="1.10.150.20:FF:000002">
    <property type="entry name" value="DNA polymerase I"/>
    <property type="match status" value="1"/>
</dbReference>
<keyword evidence="12 16" id="KW-0238">DNA-binding</keyword>
<dbReference type="InterPro" id="IPR008918">
    <property type="entry name" value="HhH2"/>
</dbReference>
<evidence type="ECO:0000256" key="16">
    <source>
        <dbReference type="RuleBase" id="RU004460"/>
    </source>
</evidence>
<dbReference type="Gene3D" id="1.20.1060.10">
    <property type="entry name" value="Taq DNA Polymerase, Chain T, domain 4"/>
    <property type="match status" value="1"/>
</dbReference>
<dbReference type="Pfam" id="PF02739">
    <property type="entry name" value="5_3_exonuc_N"/>
    <property type="match status" value="1"/>
</dbReference>
<keyword evidence="8 16" id="KW-0227">DNA damage</keyword>
<dbReference type="STRING" id="1338011.BD94_1400"/>
<dbReference type="InterPro" id="IPR002421">
    <property type="entry name" value="5-3_exonuclease"/>
</dbReference>
<dbReference type="Gene3D" id="3.30.70.370">
    <property type="match status" value="1"/>
</dbReference>
<name>A0A077EHZ9_9FLAO</name>
<comment type="function">
    <text evidence="16">In addition to polymerase activity, this DNA polymerase exhibits 3'-5' and 5'-3' exonuclease activity.</text>
</comment>
<dbReference type="GO" id="GO:0006302">
    <property type="term" value="P:double-strand break repair"/>
    <property type="evidence" value="ECO:0007669"/>
    <property type="project" value="TreeGrafter"/>
</dbReference>
<reference evidence="20" key="2">
    <citation type="journal article" date="2015" name="Genome Biol. Evol.">
        <title>Complete Genome Sequence and Transcriptomic Analysis of the Novel Pathogen Elizabethkingia anophelis in Response to Oxidative Stress.</title>
        <authorList>
            <person name="Li Y."/>
            <person name="Liu Y."/>
            <person name="Chew S.C."/>
            <person name="Tay M."/>
            <person name="Salido M.M."/>
            <person name="Teo J."/>
            <person name="Lauro F.M."/>
            <person name="Givskov M."/>
            <person name="Yang L."/>
        </authorList>
    </citation>
    <scope>NUCLEOTIDE SEQUENCE</scope>
    <source>
        <strain evidence="20">NUHP1</strain>
    </source>
</reference>
<dbReference type="AlphaFoldDB" id="A0A077EHZ9"/>
<dbReference type="SMART" id="SM00474">
    <property type="entry name" value="35EXOc"/>
    <property type="match status" value="1"/>
</dbReference>
<evidence type="ECO:0000256" key="2">
    <source>
        <dbReference type="ARBA" id="ARBA00012417"/>
    </source>
</evidence>
<dbReference type="InterPro" id="IPR002298">
    <property type="entry name" value="DNA_polymerase_A"/>
</dbReference>
<dbReference type="InterPro" id="IPR029060">
    <property type="entry name" value="PIN-like_dom_sf"/>
</dbReference>
<evidence type="ECO:0000256" key="11">
    <source>
        <dbReference type="ARBA" id="ARBA00022932"/>
    </source>
</evidence>
<evidence type="ECO:0000313" key="21">
    <source>
        <dbReference type="Proteomes" id="UP000028933"/>
    </source>
</evidence>
<dbReference type="InterPro" id="IPR043502">
    <property type="entry name" value="DNA/RNA_pol_sf"/>
</dbReference>
<dbReference type="SMART" id="SM00482">
    <property type="entry name" value="POLAc"/>
    <property type="match status" value="1"/>
</dbReference>
<evidence type="ECO:0000256" key="13">
    <source>
        <dbReference type="ARBA" id="ARBA00023204"/>
    </source>
</evidence>
<dbReference type="HOGENOM" id="CLU_004675_0_0_10"/>
<evidence type="ECO:0000256" key="7">
    <source>
        <dbReference type="ARBA" id="ARBA00022722"/>
    </source>
</evidence>
<dbReference type="InterPro" id="IPR001098">
    <property type="entry name" value="DNA-dir_DNA_pol_A_palm_dom"/>
</dbReference>
<dbReference type="Gene3D" id="3.30.420.10">
    <property type="entry name" value="Ribonuclease H-like superfamily/Ribonuclease H"/>
    <property type="match status" value="1"/>
</dbReference>
<evidence type="ECO:0000256" key="5">
    <source>
        <dbReference type="ARBA" id="ARBA00022695"/>
    </source>
</evidence>
<dbReference type="Pfam" id="PF00476">
    <property type="entry name" value="DNA_pol_A"/>
    <property type="match status" value="1"/>
</dbReference>
<dbReference type="eggNOG" id="COG0749">
    <property type="taxonomic scope" value="Bacteria"/>
</dbReference>
<dbReference type="KEGG" id="eao:BD94_1400"/>
<dbReference type="EMBL" id="CP007547">
    <property type="protein sequence ID" value="AIL45175.1"/>
    <property type="molecule type" value="Genomic_DNA"/>
</dbReference>
<dbReference type="Gene3D" id="1.10.150.20">
    <property type="entry name" value="5' to 3' exonuclease, C-terminal subdomain"/>
    <property type="match status" value="2"/>
</dbReference>
<feature type="domain" description="DNA-directed DNA polymerase family A palm" evidence="19">
    <location>
        <begin position="717"/>
        <end position="923"/>
    </location>
</feature>
<evidence type="ECO:0000313" key="20">
    <source>
        <dbReference type="EMBL" id="AIL45175.1"/>
    </source>
</evidence>
<sequence length="959" mass="108234">MYCSKLITLNRRLATISYLCFMDATQDKRLFLIDAYAMIFRGYYALIRSPRLTSKGMNTSAIFGFTNSLIELIKREKPTHLAVVFDVGGKTLRHDDFEEYKANRSETPEAIKIAVPYIHQILEAMHIPILGVEGYEADDVIGTLSYKAEKEGYNVYMVTPDKDFAQLVTDHVKIYKPGMKGGDIEILGVEEVKAKYEIQDPKQIIDFLAMMGDSVDNIPGLEGVGEKTAKKFLQDYGSIENLLANTADLKGKLKEKVEASAERGILSKKLATIMTDAPIDFHQEQYDLEAPDFEKVKEIFEELEFRRLYENMYRAFAPKGEPVQAAAEETVKKVSPQAEQLNLFSSFDELDAATSSKKDIKTNDHLYQYVDSSKALSVLVRNLLEKPALAFDTETTSLNELEAQLIGVSFSYKKGLAYYIPMPEDKQEAQVLLDIMRPVFEKEDQIKIAHNLKFDYKVLHQQGVEVKGKLFDTMIAHYLLSPDGRHGMDYLSEMYLDYIPVSIETLIGKKGKKQGTLRDVSVAEQTAYAAEDADVTFQLYELFAPQLKSENLEKLFTEVEMPLVNVLARMELAGVSLDKGWLAQESVDLESDLKKLEQEIFELSGEEFNMNSPRQLGDILFEKMQLDPKAKKTKTGQYATSEDILQKLASKHEIIKHILEYRQLQKLKSTYVDALPTQIDAFDNRVHTNFSQTTAATGRLASVNPNLQNIPIRTLRGQQIRGAFVAGEGKKLISADYSQIELRLIAEISGENNMLEAFNQGADIHASTAAKLFKIPIEEVSKIQRSQAKTVNFGIIYGQGAFALAEQTGLSRSEAKAMIDAYYKTYPRLREYMDEQVKKARDLGYVETILGRKRHLTDINSNNFVVRGHAERNAVNAPIQGSAADIIKLAMIRIDQQLDEKKMNTKMLLQVHDELVFESPISEIEKASKLIKTEMESAYPTKVPLVVEVGVGDNWLEAH</sequence>
<dbReference type="GO" id="GO:0006261">
    <property type="term" value="P:DNA-templated DNA replication"/>
    <property type="evidence" value="ECO:0007669"/>
    <property type="project" value="UniProtKB-UniRule"/>
</dbReference>
<dbReference type="Proteomes" id="UP000028933">
    <property type="component" value="Chromosome"/>
</dbReference>
<proteinExistence type="inferred from homology"/>
<dbReference type="SUPFAM" id="SSF47807">
    <property type="entry name" value="5' to 3' exonuclease, C-terminal subdomain"/>
    <property type="match status" value="1"/>
</dbReference>
<protein>
    <recommendedName>
        <fullName evidence="3 15">DNA polymerase I</fullName>
        <ecNumber evidence="2 15">2.7.7.7</ecNumber>
    </recommendedName>
</protein>
<evidence type="ECO:0000256" key="9">
    <source>
        <dbReference type="ARBA" id="ARBA00022801"/>
    </source>
</evidence>
<dbReference type="SUPFAM" id="SSF56672">
    <property type="entry name" value="DNA/RNA polymerases"/>
    <property type="match status" value="1"/>
</dbReference>
<organism evidence="20 21">
    <name type="scientific">Elizabethkingia anophelis NUHP1</name>
    <dbReference type="NCBI Taxonomy" id="1338011"/>
    <lineage>
        <taxon>Bacteria</taxon>
        <taxon>Pseudomonadati</taxon>
        <taxon>Bacteroidota</taxon>
        <taxon>Flavobacteriia</taxon>
        <taxon>Flavobacteriales</taxon>
        <taxon>Weeksellaceae</taxon>
        <taxon>Elizabethkingia</taxon>
    </lineage>
</organism>
<dbReference type="Pfam" id="PF01367">
    <property type="entry name" value="5_3_exonuc"/>
    <property type="match status" value="1"/>
</dbReference>
<feature type="domain" description="5'-3' exonuclease" evidence="18">
    <location>
        <begin position="28"/>
        <end position="289"/>
    </location>
</feature>
<comment type="catalytic activity">
    <reaction evidence="14 16">
        <text>DNA(n) + a 2'-deoxyribonucleoside 5'-triphosphate = DNA(n+1) + diphosphate</text>
        <dbReference type="Rhea" id="RHEA:22508"/>
        <dbReference type="Rhea" id="RHEA-COMP:17339"/>
        <dbReference type="Rhea" id="RHEA-COMP:17340"/>
        <dbReference type="ChEBI" id="CHEBI:33019"/>
        <dbReference type="ChEBI" id="CHEBI:61560"/>
        <dbReference type="ChEBI" id="CHEBI:173112"/>
        <dbReference type="EC" id="2.7.7.7"/>
    </reaction>
</comment>
<reference evidence="20" key="1">
    <citation type="journal article" date="2013" name="Lancet">
        <title>First case of E anophelis outbreak in an intensive-care unit.</title>
        <authorList>
            <person name="Teo J."/>
            <person name="Tan S.Y."/>
            <person name="Tay M."/>
            <person name="Ding Y."/>
            <person name="Kjelleberg S."/>
            <person name="Givskov M."/>
            <person name="Lin R.T."/>
            <person name="Yang L."/>
        </authorList>
    </citation>
    <scope>NUCLEOTIDE SEQUENCE [LARGE SCALE GENOMIC DNA]</scope>
    <source>
        <strain evidence="20">NUHP1</strain>
    </source>
</reference>
<dbReference type="FunFam" id="1.20.1060.10:FF:000001">
    <property type="entry name" value="DNA polymerase I"/>
    <property type="match status" value="1"/>
</dbReference>
<evidence type="ECO:0000256" key="15">
    <source>
        <dbReference type="NCBIfam" id="TIGR00593"/>
    </source>
</evidence>
<keyword evidence="9 16" id="KW-0378">Hydrolase</keyword>
<dbReference type="InterPro" id="IPR002562">
    <property type="entry name" value="3'-5'_exonuclease_dom"/>
</dbReference>
<dbReference type="NCBIfam" id="NF004397">
    <property type="entry name" value="PRK05755.1"/>
    <property type="match status" value="1"/>
</dbReference>
<comment type="similarity">
    <text evidence="1 16">Belongs to the DNA polymerase type-A family.</text>
</comment>
<accession>A0A077EHZ9</accession>
<feature type="domain" description="3'-5' exonuclease" evidence="17">
    <location>
        <begin position="367"/>
        <end position="548"/>
    </location>
</feature>
<evidence type="ECO:0000256" key="6">
    <source>
        <dbReference type="ARBA" id="ARBA00022705"/>
    </source>
</evidence>
<dbReference type="InterPro" id="IPR036279">
    <property type="entry name" value="5-3_exonuclease_C_sf"/>
</dbReference>
<dbReference type="InterPro" id="IPR020045">
    <property type="entry name" value="DNA_polI_H3TH"/>
</dbReference>
<dbReference type="NCBIfam" id="TIGR00593">
    <property type="entry name" value="pola"/>
    <property type="match status" value="1"/>
</dbReference>
<dbReference type="CDD" id="cd08637">
    <property type="entry name" value="DNA_pol_A_pol_I_C"/>
    <property type="match status" value="1"/>
</dbReference>
<evidence type="ECO:0000259" key="19">
    <source>
        <dbReference type="SMART" id="SM00482"/>
    </source>
</evidence>
<keyword evidence="11 16" id="KW-0239">DNA-directed DNA polymerase</keyword>
<evidence type="ECO:0000256" key="1">
    <source>
        <dbReference type="ARBA" id="ARBA00007705"/>
    </source>
</evidence>
<dbReference type="PROSITE" id="PS00447">
    <property type="entry name" value="DNA_POLYMERASE_A"/>
    <property type="match status" value="1"/>
</dbReference>
<dbReference type="SMART" id="SM00475">
    <property type="entry name" value="53EXOc"/>
    <property type="match status" value="1"/>
</dbReference>
<keyword evidence="13 16" id="KW-0234">DNA repair</keyword>
<dbReference type="SMART" id="SM00279">
    <property type="entry name" value="HhH2"/>
    <property type="match status" value="1"/>
</dbReference>
<dbReference type="GO" id="GO:0008408">
    <property type="term" value="F:3'-5' exonuclease activity"/>
    <property type="evidence" value="ECO:0007669"/>
    <property type="project" value="UniProtKB-UniRule"/>
</dbReference>
<dbReference type="PANTHER" id="PTHR10133">
    <property type="entry name" value="DNA POLYMERASE I"/>
    <property type="match status" value="1"/>
</dbReference>
<dbReference type="GO" id="GO:0008409">
    <property type="term" value="F:5'-3' exonuclease activity"/>
    <property type="evidence" value="ECO:0007669"/>
    <property type="project" value="UniProtKB-UniRule"/>
</dbReference>
<evidence type="ECO:0000256" key="12">
    <source>
        <dbReference type="ARBA" id="ARBA00023125"/>
    </source>
</evidence>
<dbReference type="Gene3D" id="3.40.50.1010">
    <property type="entry name" value="5'-nuclease"/>
    <property type="match status" value="1"/>
</dbReference>
<dbReference type="EC" id="2.7.7.7" evidence="2 15"/>
<evidence type="ECO:0000259" key="17">
    <source>
        <dbReference type="SMART" id="SM00474"/>
    </source>
</evidence>
<dbReference type="PANTHER" id="PTHR10133:SF27">
    <property type="entry name" value="DNA POLYMERASE NU"/>
    <property type="match status" value="1"/>
</dbReference>
<dbReference type="Pfam" id="PF01612">
    <property type="entry name" value="DNA_pol_A_exo1"/>
    <property type="match status" value="1"/>
</dbReference>
<dbReference type="GO" id="GO:0003887">
    <property type="term" value="F:DNA-directed DNA polymerase activity"/>
    <property type="evidence" value="ECO:0007669"/>
    <property type="project" value="UniProtKB-UniRule"/>
</dbReference>
<dbReference type="CDD" id="cd06139">
    <property type="entry name" value="DNA_polA_I_Ecoli_like_exo"/>
    <property type="match status" value="1"/>
</dbReference>
<dbReference type="InterPro" id="IPR036397">
    <property type="entry name" value="RNaseH_sf"/>
</dbReference>
<dbReference type="CDD" id="cd09859">
    <property type="entry name" value="PIN_53EXO"/>
    <property type="match status" value="1"/>
</dbReference>
<dbReference type="InterPro" id="IPR020046">
    <property type="entry name" value="5-3_exonucl_a-hlix_arch_N"/>
</dbReference>
<dbReference type="SUPFAM" id="SSF88723">
    <property type="entry name" value="PIN domain-like"/>
    <property type="match status" value="1"/>
</dbReference>
<dbReference type="InterPro" id="IPR019760">
    <property type="entry name" value="DNA-dir_DNA_pol_A_CS"/>
</dbReference>
<dbReference type="eggNOG" id="COG0258">
    <property type="taxonomic scope" value="Bacteria"/>
</dbReference>
<dbReference type="FunFam" id="1.10.150.20:FF:000003">
    <property type="entry name" value="DNA polymerase I"/>
    <property type="match status" value="1"/>
</dbReference>
<evidence type="ECO:0000256" key="10">
    <source>
        <dbReference type="ARBA" id="ARBA00022839"/>
    </source>
</evidence>
<dbReference type="InterPro" id="IPR012337">
    <property type="entry name" value="RNaseH-like_sf"/>
</dbReference>
<evidence type="ECO:0000256" key="3">
    <source>
        <dbReference type="ARBA" id="ARBA00020311"/>
    </source>
</evidence>
<dbReference type="CDD" id="cd09898">
    <property type="entry name" value="H3TH_53EXO"/>
    <property type="match status" value="1"/>
</dbReference>
<dbReference type="SUPFAM" id="SSF53098">
    <property type="entry name" value="Ribonuclease H-like"/>
    <property type="match status" value="1"/>
</dbReference>
<keyword evidence="10 16" id="KW-0269">Exonuclease</keyword>
<dbReference type="PRINTS" id="PR00868">
    <property type="entry name" value="DNAPOLI"/>
</dbReference>
<evidence type="ECO:0000256" key="8">
    <source>
        <dbReference type="ARBA" id="ARBA00022763"/>
    </source>
</evidence>
<keyword evidence="7" id="KW-0540">Nuclease</keyword>
<evidence type="ECO:0000256" key="4">
    <source>
        <dbReference type="ARBA" id="ARBA00022679"/>
    </source>
</evidence>
<dbReference type="FunFam" id="3.40.50.1010:FF:000001">
    <property type="entry name" value="DNA polymerase I"/>
    <property type="match status" value="1"/>
</dbReference>
<keyword evidence="6 16" id="KW-0235">DNA replication</keyword>
<keyword evidence="5 16" id="KW-0548">Nucleotidyltransferase</keyword>
<evidence type="ECO:0000259" key="18">
    <source>
        <dbReference type="SMART" id="SM00475"/>
    </source>
</evidence>
<evidence type="ECO:0000256" key="14">
    <source>
        <dbReference type="ARBA" id="ARBA00049244"/>
    </source>
</evidence>